<gene>
    <name evidence="1" type="ORF">F5144DRAFT_548954</name>
</gene>
<sequence>MDIPLLRLRDGNQIPLWSANDLELAFGTGTAWFKDVGDTTFSQGLVDLTKAAIEKGFYHLDCAEMYGTEEEVGIAIKESGVPREKLFITNKVAQGIDDIEAAIDQSLQKIQTDYFDLYLIHIPFFAKSDEDFQRAWKTMEGIQKSGKARSIGVSNYLRPHIEATLKGATSPPAINQIEYHAYLQRGDGYVAWLQDNEIQVGSFKGLTPAFRAPDGPLREPLARIAKAHGVTEAAVLISWIMRNNVVAVTTTTKLARLDEYAQALKIKLTEEEVKEITDVGGTYHFRTSWGERFAEDDRS</sequence>
<comment type="caution">
    <text evidence="1">The sequence shown here is derived from an EMBL/GenBank/DDBJ whole genome shotgun (WGS) entry which is preliminary data.</text>
</comment>
<keyword evidence="2" id="KW-1185">Reference proteome</keyword>
<protein>
    <submittedName>
        <fullName evidence="1">NADP-dependent oxidoreductase domain-containing protein</fullName>
    </submittedName>
</protein>
<dbReference type="Proteomes" id="UP000724584">
    <property type="component" value="Unassembled WGS sequence"/>
</dbReference>
<reference evidence="1 2" key="1">
    <citation type="journal article" date="2021" name="Nat. Commun.">
        <title>Genetic determinants of endophytism in the Arabidopsis root mycobiome.</title>
        <authorList>
            <person name="Mesny F."/>
            <person name="Miyauchi S."/>
            <person name="Thiergart T."/>
            <person name="Pickel B."/>
            <person name="Atanasova L."/>
            <person name="Karlsson M."/>
            <person name="Huettel B."/>
            <person name="Barry K.W."/>
            <person name="Haridas S."/>
            <person name="Chen C."/>
            <person name="Bauer D."/>
            <person name="Andreopoulos W."/>
            <person name="Pangilinan J."/>
            <person name="LaButti K."/>
            <person name="Riley R."/>
            <person name="Lipzen A."/>
            <person name="Clum A."/>
            <person name="Drula E."/>
            <person name="Henrissat B."/>
            <person name="Kohler A."/>
            <person name="Grigoriev I.V."/>
            <person name="Martin F.M."/>
            <person name="Hacquard S."/>
        </authorList>
    </citation>
    <scope>NUCLEOTIDE SEQUENCE [LARGE SCALE GENOMIC DNA]</scope>
    <source>
        <strain evidence="1 2">MPI-SDFR-AT-0079</strain>
    </source>
</reference>
<organism evidence="1 2">
    <name type="scientific">Chaetomium tenue</name>
    <dbReference type="NCBI Taxonomy" id="1854479"/>
    <lineage>
        <taxon>Eukaryota</taxon>
        <taxon>Fungi</taxon>
        <taxon>Dikarya</taxon>
        <taxon>Ascomycota</taxon>
        <taxon>Pezizomycotina</taxon>
        <taxon>Sordariomycetes</taxon>
        <taxon>Sordariomycetidae</taxon>
        <taxon>Sordariales</taxon>
        <taxon>Chaetomiaceae</taxon>
        <taxon>Chaetomium</taxon>
    </lineage>
</organism>
<proteinExistence type="predicted"/>
<dbReference type="EMBL" id="JAGIZQ010000005">
    <property type="protein sequence ID" value="KAH6627514.1"/>
    <property type="molecule type" value="Genomic_DNA"/>
</dbReference>
<evidence type="ECO:0000313" key="2">
    <source>
        <dbReference type="Proteomes" id="UP000724584"/>
    </source>
</evidence>
<name>A0ACB7P2W0_9PEZI</name>
<evidence type="ECO:0000313" key="1">
    <source>
        <dbReference type="EMBL" id="KAH6627514.1"/>
    </source>
</evidence>
<accession>A0ACB7P2W0</accession>